<dbReference type="EMBL" id="RQFT01000009">
    <property type="protein sequence ID" value="TGL05016.1"/>
    <property type="molecule type" value="Genomic_DNA"/>
</dbReference>
<organism evidence="1 2">
    <name type="scientific">Leptospira bouyouniensis</name>
    <dbReference type="NCBI Taxonomy" id="2484911"/>
    <lineage>
        <taxon>Bacteria</taxon>
        <taxon>Pseudomonadati</taxon>
        <taxon>Spirochaetota</taxon>
        <taxon>Spirochaetia</taxon>
        <taxon>Leptospirales</taxon>
        <taxon>Leptospiraceae</taxon>
        <taxon>Leptospira</taxon>
    </lineage>
</organism>
<evidence type="ECO:0000313" key="1">
    <source>
        <dbReference type="EMBL" id="TGL05016.1"/>
    </source>
</evidence>
<sequence length="160" mass="18148">MAKGKEAGELRDNGQSIKSKKLEKIVQNKLKAMLTVGTQIIPNDFMKITGGEFDNKRFGLSCLDLNVETFKEYGDRKIFSGIGEVSICSQASINCDKKQLTHPTIVEKIEEESLRNKKYEINAIFQIPPVNYFIYSYEIGSNIKLTMKIIEFNGLKTLED</sequence>
<reference evidence="1 2" key="1">
    <citation type="journal article" date="2019" name="PLoS Negl. Trop. Dis.">
        <title>Revisiting the worldwide diversity of Leptospira species in the environment.</title>
        <authorList>
            <person name="Vincent A.T."/>
            <person name="Schiettekatte O."/>
            <person name="Bourhy P."/>
            <person name="Veyrier F.J."/>
            <person name="Picardeau M."/>
        </authorList>
    </citation>
    <scope>NUCLEOTIDE SEQUENCE [LARGE SCALE GENOMIC DNA]</scope>
    <source>
        <strain evidence="1 2">201800273</strain>
    </source>
</reference>
<dbReference type="RefSeq" id="WP_135771147.1">
    <property type="nucleotide sequence ID" value="NZ_RQFT01000009.1"/>
</dbReference>
<comment type="caution">
    <text evidence="1">The sequence shown here is derived from an EMBL/GenBank/DDBJ whole genome shotgun (WGS) entry which is preliminary data.</text>
</comment>
<protein>
    <submittedName>
        <fullName evidence="1">Uncharacterized protein</fullName>
    </submittedName>
</protein>
<proteinExistence type="predicted"/>
<gene>
    <name evidence="1" type="ORF">EHQ43_10270</name>
</gene>
<accession>A0A7I0HRS3</accession>
<name>A0A7I0HRS3_9LEPT</name>
<dbReference type="Proteomes" id="UP000297641">
    <property type="component" value="Unassembled WGS sequence"/>
</dbReference>
<dbReference type="AlphaFoldDB" id="A0A7I0HRS3"/>
<evidence type="ECO:0000313" key="2">
    <source>
        <dbReference type="Proteomes" id="UP000297641"/>
    </source>
</evidence>